<dbReference type="Proteomes" id="UP000325004">
    <property type="component" value="Chromosome"/>
</dbReference>
<dbReference type="AlphaFoldDB" id="A0A5C0UFB0"/>
<organism evidence="2 3">
    <name type="scientific">Candidatus Cytomitobacter primus</name>
    <dbReference type="NCBI Taxonomy" id="2066024"/>
    <lineage>
        <taxon>Bacteria</taxon>
        <taxon>Pseudomonadati</taxon>
        <taxon>Pseudomonadota</taxon>
        <taxon>Alphaproteobacteria</taxon>
        <taxon>Holosporales</taxon>
        <taxon>Holosporaceae</taxon>
        <taxon>Candidatus Cytomitobacter</taxon>
    </lineage>
</organism>
<dbReference type="GO" id="GO:0005737">
    <property type="term" value="C:cytoplasm"/>
    <property type="evidence" value="ECO:0007669"/>
    <property type="project" value="TreeGrafter"/>
</dbReference>
<keyword evidence="2" id="KW-0436">Ligase</keyword>
<name>A0A5C0UFB0_9PROT</name>
<protein>
    <submittedName>
        <fullName evidence="2">Biotin--[acetyl-CoA-carboxylase] ligase</fullName>
    </submittedName>
</protein>
<feature type="domain" description="BPL/LPL catalytic" evidence="1">
    <location>
        <begin position="44"/>
        <end position="264"/>
    </location>
</feature>
<reference evidence="2 3" key="1">
    <citation type="submission" date="2019-08" db="EMBL/GenBank/DDBJ databases">
        <title>Highly reduced genomes of protist endosymbionts show evolutionary convergence.</title>
        <authorList>
            <person name="George E."/>
            <person name="Husnik F."/>
            <person name="Tashyreva D."/>
            <person name="Prokopchuk G."/>
            <person name="Horak A."/>
            <person name="Kwong W.K."/>
            <person name="Lukes J."/>
            <person name="Keeling P.J."/>
        </authorList>
    </citation>
    <scope>NUCLEOTIDE SEQUENCE [LARGE SCALE GENOMIC DNA]</scope>
    <source>
        <strain evidence="2">1604LC</strain>
    </source>
</reference>
<evidence type="ECO:0000259" key="1">
    <source>
        <dbReference type="PROSITE" id="PS51733"/>
    </source>
</evidence>
<dbReference type="InterPro" id="IPR045864">
    <property type="entry name" value="aa-tRNA-synth_II/BPL/LPL"/>
</dbReference>
<dbReference type="Pfam" id="PF03099">
    <property type="entry name" value="BPL_LplA_LipB"/>
    <property type="match status" value="1"/>
</dbReference>
<proteinExistence type="predicted"/>
<accession>A0A5C0UFB0</accession>
<dbReference type="PANTHER" id="PTHR12835:SF5">
    <property type="entry name" value="BIOTIN--PROTEIN LIGASE"/>
    <property type="match status" value="1"/>
</dbReference>
<dbReference type="KEGG" id="cpri:FZC34_00530"/>
<evidence type="ECO:0000313" key="3">
    <source>
        <dbReference type="Proteomes" id="UP000325004"/>
    </source>
</evidence>
<dbReference type="InterPro" id="IPR004143">
    <property type="entry name" value="BPL_LPL_catalytic"/>
</dbReference>
<dbReference type="SUPFAM" id="SSF55681">
    <property type="entry name" value="Class II aaRS and biotin synthetases"/>
    <property type="match status" value="1"/>
</dbReference>
<dbReference type="PROSITE" id="PS51733">
    <property type="entry name" value="BPL_LPL_CATALYTIC"/>
    <property type="match status" value="1"/>
</dbReference>
<keyword evidence="3" id="KW-1185">Reference proteome</keyword>
<evidence type="ECO:0000313" key="2">
    <source>
        <dbReference type="EMBL" id="QEK38407.1"/>
    </source>
</evidence>
<dbReference type="EMBL" id="CP043316">
    <property type="protein sequence ID" value="QEK38407.1"/>
    <property type="molecule type" value="Genomic_DNA"/>
</dbReference>
<dbReference type="OrthoDB" id="9807064at2"/>
<dbReference type="Gene3D" id="3.30.930.10">
    <property type="entry name" value="Bira Bifunctional Protein, Domain 2"/>
    <property type="match status" value="1"/>
</dbReference>
<dbReference type="PANTHER" id="PTHR12835">
    <property type="entry name" value="BIOTIN PROTEIN LIGASE"/>
    <property type="match status" value="1"/>
</dbReference>
<dbReference type="GO" id="GO:0004077">
    <property type="term" value="F:biotin--[biotin carboxyl-carrier protein] ligase activity"/>
    <property type="evidence" value="ECO:0007669"/>
    <property type="project" value="TreeGrafter"/>
</dbReference>
<sequence>MQIYTNNCLCIKICKLYHFYDKSIEMNDINTEITKTDYDNFSILHFQELSSTQAFAKEIIHGDLLHYSNDLLFKLMNENKFLTIISDTQNSGVGQYGRSWVSPHGNLYMSCIVKLDKCDVINLTQVFALLVHDILLNDYGILIQIKWINDILYSSKQINSKKMGGIICEVCKLKDGKDMLQSKDVLIVGIGININVATADNSICMRDILKDTDNMIGQTNIIDKVSMVSKDGMHGKVNSGDQINIVGLAEKICHKLPKYLDQYYVGGIEVFIDKLNSNAAYINENVILYIRESEIKGIFKGYDKNGMIILEYGNGVRESFHEGRMRLADSSDYIL</sequence>
<gene>
    <name evidence="2" type="ORF">FZC34_00530</name>
</gene>